<protein>
    <submittedName>
        <fullName evidence="2">Uncharacterized protein</fullName>
    </submittedName>
</protein>
<gene>
    <name evidence="2" type="ORF">M6B38_240695</name>
    <name evidence="3" type="ORF">M6B38_331985</name>
</gene>
<dbReference type="EMBL" id="JANAVB010013398">
    <property type="protein sequence ID" value="KAJ6835484.1"/>
    <property type="molecule type" value="Genomic_DNA"/>
</dbReference>
<keyword evidence="1" id="KW-1133">Transmembrane helix</keyword>
<dbReference type="EMBL" id="JANAVB010043954">
    <property type="protein sequence ID" value="KAJ6792244.1"/>
    <property type="molecule type" value="Genomic_DNA"/>
</dbReference>
<proteinExistence type="predicted"/>
<reference evidence="2" key="1">
    <citation type="journal article" date="2023" name="GigaByte">
        <title>Genome assembly of the bearded iris, Iris pallida Lam.</title>
        <authorList>
            <person name="Bruccoleri R.E."/>
            <person name="Oakeley E.J."/>
            <person name="Faust A.M.E."/>
            <person name="Altorfer M."/>
            <person name="Dessus-Babus S."/>
            <person name="Burckhardt D."/>
            <person name="Oertli M."/>
            <person name="Naumann U."/>
            <person name="Petersen F."/>
            <person name="Wong J."/>
        </authorList>
    </citation>
    <scope>NUCLEOTIDE SEQUENCE</scope>
    <source>
        <strain evidence="2">GSM-AAB239-AS_SAM_17_03QT</strain>
    </source>
</reference>
<evidence type="ECO:0000313" key="2">
    <source>
        <dbReference type="EMBL" id="KAJ6792244.1"/>
    </source>
</evidence>
<evidence type="ECO:0000313" key="3">
    <source>
        <dbReference type="EMBL" id="KAJ6835484.1"/>
    </source>
</evidence>
<keyword evidence="4" id="KW-1185">Reference proteome</keyword>
<keyword evidence="1" id="KW-0812">Transmembrane</keyword>
<comment type="caution">
    <text evidence="2">The sequence shown here is derived from an EMBL/GenBank/DDBJ whole genome shotgun (WGS) entry which is preliminary data.</text>
</comment>
<evidence type="ECO:0000256" key="1">
    <source>
        <dbReference type="SAM" id="Phobius"/>
    </source>
</evidence>
<feature type="transmembrane region" description="Helical" evidence="1">
    <location>
        <begin position="63"/>
        <end position="83"/>
    </location>
</feature>
<feature type="transmembrane region" description="Helical" evidence="1">
    <location>
        <begin position="21"/>
        <end position="43"/>
    </location>
</feature>
<keyword evidence="1" id="KW-0472">Membrane</keyword>
<sequence length="88" mass="10155">MIEDAVELYTSKATHMRVHSHAGMILILNLLTPVFSYIVSISYMYLDVACSFYVRIVSQDSYIYIHLCLMYCYKCGFLWTLALPELTG</sequence>
<evidence type="ECO:0000313" key="4">
    <source>
        <dbReference type="Proteomes" id="UP001140949"/>
    </source>
</evidence>
<organism evidence="2 4">
    <name type="scientific">Iris pallida</name>
    <name type="common">Sweet iris</name>
    <dbReference type="NCBI Taxonomy" id="29817"/>
    <lineage>
        <taxon>Eukaryota</taxon>
        <taxon>Viridiplantae</taxon>
        <taxon>Streptophyta</taxon>
        <taxon>Embryophyta</taxon>
        <taxon>Tracheophyta</taxon>
        <taxon>Spermatophyta</taxon>
        <taxon>Magnoliopsida</taxon>
        <taxon>Liliopsida</taxon>
        <taxon>Asparagales</taxon>
        <taxon>Iridaceae</taxon>
        <taxon>Iridoideae</taxon>
        <taxon>Irideae</taxon>
        <taxon>Iris</taxon>
    </lineage>
</organism>
<dbReference type="Proteomes" id="UP001140949">
    <property type="component" value="Unassembled WGS sequence"/>
</dbReference>
<accession>A0AAX6DKG1</accession>
<dbReference type="AlphaFoldDB" id="A0AAX6DKG1"/>
<reference evidence="2" key="2">
    <citation type="submission" date="2023-04" db="EMBL/GenBank/DDBJ databases">
        <authorList>
            <person name="Bruccoleri R.E."/>
            <person name="Oakeley E.J."/>
            <person name="Faust A.-M."/>
            <person name="Dessus-Babus S."/>
            <person name="Altorfer M."/>
            <person name="Burckhardt D."/>
            <person name="Oertli M."/>
            <person name="Naumann U."/>
            <person name="Petersen F."/>
            <person name="Wong J."/>
        </authorList>
    </citation>
    <scope>NUCLEOTIDE SEQUENCE</scope>
    <source>
        <strain evidence="2">GSM-AAB239-AS_SAM_17_03QT</strain>
        <tissue evidence="2">Leaf</tissue>
    </source>
</reference>
<name>A0AAX6DKG1_IRIPA</name>